<dbReference type="AlphaFoldDB" id="A0AA37WGN5"/>
<comment type="caution">
    <text evidence="3">The sequence shown here is derived from an EMBL/GenBank/DDBJ whole genome shotgun (WGS) entry which is preliminary data.</text>
</comment>
<dbReference type="GO" id="GO:0072344">
    <property type="term" value="P:rescue of stalled ribosome"/>
    <property type="evidence" value="ECO:0007669"/>
    <property type="project" value="TreeGrafter"/>
</dbReference>
<reference evidence="3" key="1">
    <citation type="journal article" date="2014" name="Int. J. Syst. Evol. Microbiol.">
        <title>Complete genome sequence of Corynebacterium casei LMG S-19264T (=DSM 44701T), isolated from a smear-ripened cheese.</title>
        <authorList>
            <consortium name="US DOE Joint Genome Institute (JGI-PGF)"/>
            <person name="Walter F."/>
            <person name="Albersmeier A."/>
            <person name="Kalinowski J."/>
            <person name="Ruckert C."/>
        </authorList>
    </citation>
    <scope>NUCLEOTIDE SEQUENCE</scope>
    <source>
        <strain evidence="3">NBRC 108769</strain>
    </source>
</reference>
<reference evidence="3" key="2">
    <citation type="submission" date="2023-01" db="EMBL/GenBank/DDBJ databases">
        <title>Draft genome sequence of Portibacter lacus strain NBRC 108769.</title>
        <authorList>
            <person name="Sun Q."/>
            <person name="Mori K."/>
        </authorList>
    </citation>
    <scope>NUCLEOTIDE SEQUENCE</scope>
    <source>
        <strain evidence="3">NBRC 108769</strain>
    </source>
</reference>
<keyword evidence="4" id="KW-1185">Reference proteome</keyword>
<sequence>MHKEAQKITEHCLLELNFKTSRSSGAGGQHVNKVETKVTLRWNINKSEILTDQQKELINEKLSNYINKNGELIIHDESSRSQVKNRESAIRKWGKLLSKAFYKPKSRKVSKPSKAAMAKRRKAKEKRSGLKAERRWSNKDHN</sequence>
<dbReference type="SUPFAM" id="SSF110916">
    <property type="entry name" value="Peptidyl-tRNA hydrolase domain-like"/>
    <property type="match status" value="1"/>
</dbReference>
<feature type="compositionally biased region" description="Basic and acidic residues" evidence="1">
    <location>
        <begin position="126"/>
        <end position="142"/>
    </location>
</feature>
<dbReference type="Gene3D" id="3.30.160.20">
    <property type="match status" value="1"/>
</dbReference>
<dbReference type="PROSITE" id="PS00745">
    <property type="entry name" value="RF_PROK_I"/>
    <property type="match status" value="1"/>
</dbReference>
<evidence type="ECO:0000256" key="1">
    <source>
        <dbReference type="SAM" id="MobiDB-lite"/>
    </source>
</evidence>
<dbReference type="GO" id="GO:0004045">
    <property type="term" value="F:peptidyl-tRNA hydrolase activity"/>
    <property type="evidence" value="ECO:0007669"/>
    <property type="project" value="TreeGrafter"/>
</dbReference>
<evidence type="ECO:0000313" key="4">
    <source>
        <dbReference type="Proteomes" id="UP001156666"/>
    </source>
</evidence>
<dbReference type="GO" id="GO:0003747">
    <property type="term" value="F:translation release factor activity"/>
    <property type="evidence" value="ECO:0007669"/>
    <property type="project" value="InterPro"/>
</dbReference>
<dbReference type="PANTHER" id="PTHR47814:SF1">
    <property type="entry name" value="PEPTIDYL-TRNA HYDROLASE ARFB"/>
    <property type="match status" value="1"/>
</dbReference>
<feature type="domain" description="Prokaryotic-type class I peptide chain release factors" evidence="2">
    <location>
        <begin position="22"/>
        <end position="38"/>
    </location>
</feature>
<accession>A0AA37WGN5</accession>
<dbReference type="InterPro" id="IPR000352">
    <property type="entry name" value="Pep_chain_release_fac_I"/>
</dbReference>
<evidence type="ECO:0000259" key="2">
    <source>
        <dbReference type="PROSITE" id="PS00745"/>
    </source>
</evidence>
<dbReference type="Proteomes" id="UP001156666">
    <property type="component" value="Unassembled WGS sequence"/>
</dbReference>
<feature type="compositionally biased region" description="Basic residues" evidence="1">
    <location>
        <begin position="104"/>
        <end position="125"/>
    </location>
</feature>
<organism evidence="3 4">
    <name type="scientific">Portibacter lacus</name>
    <dbReference type="NCBI Taxonomy" id="1099794"/>
    <lineage>
        <taxon>Bacteria</taxon>
        <taxon>Pseudomonadati</taxon>
        <taxon>Bacteroidota</taxon>
        <taxon>Saprospiria</taxon>
        <taxon>Saprospirales</taxon>
        <taxon>Haliscomenobacteraceae</taxon>
        <taxon>Portibacter</taxon>
    </lineage>
</organism>
<dbReference type="RefSeq" id="WP_235294353.1">
    <property type="nucleotide sequence ID" value="NZ_BSOH01000021.1"/>
</dbReference>
<keyword evidence="3" id="KW-0378">Hydrolase</keyword>
<dbReference type="Pfam" id="PF00472">
    <property type="entry name" value="RF-1"/>
    <property type="match status" value="1"/>
</dbReference>
<dbReference type="PANTHER" id="PTHR47814">
    <property type="entry name" value="PEPTIDYL-TRNA HYDROLASE ARFB"/>
    <property type="match status" value="1"/>
</dbReference>
<protein>
    <submittedName>
        <fullName evidence="3">Aminoacyl-tRNA hydrolase</fullName>
    </submittedName>
</protein>
<dbReference type="GO" id="GO:0043022">
    <property type="term" value="F:ribosome binding"/>
    <property type="evidence" value="ECO:0007669"/>
    <property type="project" value="TreeGrafter"/>
</dbReference>
<dbReference type="EMBL" id="BSOH01000021">
    <property type="protein sequence ID" value="GLR18524.1"/>
    <property type="molecule type" value="Genomic_DNA"/>
</dbReference>
<dbReference type="NCBIfam" id="NF006718">
    <property type="entry name" value="PRK09256.1"/>
    <property type="match status" value="1"/>
</dbReference>
<proteinExistence type="predicted"/>
<feature type="region of interest" description="Disordered" evidence="1">
    <location>
        <begin position="104"/>
        <end position="142"/>
    </location>
</feature>
<gene>
    <name evidence="3" type="ORF">GCM10007940_31400</name>
</gene>
<name>A0AA37WGN5_9BACT</name>
<evidence type="ECO:0000313" key="3">
    <source>
        <dbReference type="EMBL" id="GLR18524.1"/>
    </source>
</evidence>